<evidence type="ECO:0000256" key="1">
    <source>
        <dbReference type="SAM" id="SignalP"/>
    </source>
</evidence>
<feature type="chain" id="PRO_5039650299" description="Lipoprotein" evidence="1">
    <location>
        <begin position="21"/>
        <end position="172"/>
    </location>
</feature>
<dbReference type="PROSITE" id="PS51257">
    <property type="entry name" value="PROKAR_LIPOPROTEIN"/>
    <property type="match status" value="1"/>
</dbReference>
<organism evidence="2 3">
    <name type="scientific">Stackebrandtia albiflava</name>
    <dbReference type="NCBI Taxonomy" id="406432"/>
    <lineage>
        <taxon>Bacteria</taxon>
        <taxon>Bacillati</taxon>
        <taxon>Actinomycetota</taxon>
        <taxon>Actinomycetes</taxon>
        <taxon>Glycomycetales</taxon>
        <taxon>Glycomycetaceae</taxon>
        <taxon>Stackebrandtia</taxon>
    </lineage>
</organism>
<gene>
    <name evidence="2" type="ORF">LX16_2788</name>
</gene>
<dbReference type="EMBL" id="VLLL01000006">
    <property type="protein sequence ID" value="TWJ12042.1"/>
    <property type="molecule type" value="Genomic_DNA"/>
</dbReference>
<protein>
    <recommendedName>
        <fullName evidence="4">Lipoprotein</fullName>
    </recommendedName>
</protein>
<evidence type="ECO:0000313" key="2">
    <source>
        <dbReference type="EMBL" id="TWJ12042.1"/>
    </source>
</evidence>
<comment type="caution">
    <text evidence="2">The sequence shown here is derived from an EMBL/GenBank/DDBJ whole genome shotgun (WGS) entry which is preliminary data.</text>
</comment>
<evidence type="ECO:0008006" key="4">
    <source>
        <dbReference type="Google" id="ProtNLM"/>
    </source>
</evidence>
<dbReference type="RefSeq" id="WP_147138851.1">
    <property type="nucleotide sequence ID" value="NZ_BAABIJ010000002.1"/>
</dbReference>
<dbReference type="AlphaFoldDB" id="A0A562V2J1"/>
<keyword evidence="3" id="KW-1185">Reference proteome</keyword>
<proteinExistence type="predicted"/>
<name>A0A562V2J1_9ACTN</name>
<sequence length="172" mass="17785">MRMRVALLSGVLALSLAACSGGEVPATEWAGAVCEALRPWQAEIDELTADANVAMNPESTPEQARDQLLDLLAGAAEASRTAHEEVTAAGVPDVPDGAHIATVFADSLAATGDAYQGAHDRLSDLDPAAPDFYDQVAQVMSDLSEEYAAVPQVAALDSTELSEAFAATPECA</sequence>
<evidence type="ECO:0000313" key="3">
    <source>
        <dbReference type="Proteomes" id="UP000321617"/>
    </source>
</evidence>
<reference evidence="2 3" key="1">
    <citation type="journal article" date="2013" name="Stand. Genomic Sci.">
        <title>Genomic Encyclopedia of Type Strains, Phase I: The one thousand microbial genomes (KMG-I) project.</title>
        <authorList>
            <person name="Kyrpides N.C."/>
            <person name="Woyke T."/>
            <person name="Eisen J.A."/>
            <person name="Garrity G."/>
            <person name="Lilburn T.G."/>
            <person name="Beck B.J."/>
            <person name="Whitman W.B."/>
            <person name="Hugenholtz P."/>
            <person name="Klenk H.P."/>
        </authorList>
    </citation>
    <scope>NUCLEOTIDE SEQUENCE [LARGE SCALE GENOMIC DNA]</scope>
    <source>
        <strain evidence="2 3">DSM 45044</strain>
    </source>
</reference>
<accession>A0A562V2J1</accession>
<keyword evidence="1" id="KW-0732">Signal</keyword>
<feature type="signal peptide" evidence="1">
    <location>
        <begin position="1"/>
        <end position="20"/>
    </location>
</feature>
<dbReference type="Proteomes" id="UP000321617">
    <property type="component" value="Unassembled WGS sequence"/>
</dbReference>
<dbReference type="OrthoDB" id="3402071at2"/>